<dbReference type="Pfam" id="PF13193">
    <property type="entry name" value="AMP-binding_C"/>
    <property type="match status" value="1"/>
</dbReference>
<feature type="domain" description="AMP-binding enzyme C-terminal" evidence="3">
    <location>
        <begin position="431"/>
        <end position="509"/>
    </location>
</feature>
<evidence type="ECO:0000259" key="2">
    <source>
        <dbReference type="Pfam" id="PF00501"/>
    </source>
</evidence>
<dbReference type="EMBL" id="JAQQLF010000024">
    <property type="protein sequence ID" value="MDC7718686.1"/>
    <property type="molecule type" value="Genomic_DNA"/>
</dbReference>
<protein>
    <submittedName>
        <fullName evidence="4">Benzoate-CoA ligase family protein</fullName>
    </submittedName>
</protein>
<dbReference type="RefSeq" id="WP_272752922.1">
    <property type="nucleotide sequence ID" value="NZ_JAQQLF010000024.1"/>
</dbReference>
<dbReference type="Pfam" id="PF00501">
    <property type="entry name" value="AMP-binding"/>
    <property type="match status" value="1"/>
</dbReference>
<dbReference type="PANTHER" id="PTHR43352:SF1">
    <property type="entry name" value="ANTHRANILATE--COA LIGASE"/>
    <property type="match status" value="1"/>
</dbReference>
<sequence length="517" mass="57358">MENQFAPPPSEFNFARYVMELNASRTNKLAYIDDAGEYTYGELFDRSRRFAGLMQSLGLHREERVMVCLTDTIDFPSAFLGCLYAGIVPVLVNTQLTTDDYAYMLANCRAQAVVVSASVLPTMTAALSRCNHEVKQVLVSQPEKALDEGILNLQISLDTSALGIAAITAADEMAFWQYSSGSTGKPKGTVHTHGNLYWSDALYGKNILRLNEDDVVFSAARLFFGYGLGNGIIFPLCAGACAVLMSERPTPQAVFKQLTQRRPTIFYGVPTLYVSMLNSPALPARSEVALRLCTSAGEALPREVGEKLSEHFCCDILDGIGSTEMLHIFLSNRNGDVQYGTTGKPVPGYEVELHDEAGCVCEAGKIGELYVKGPSSALMYWNNREKSQHTFIGEWLKSGDKFWRDDEGYFHYVGRSDDMLKVSGQYVSPFEVETTLMRHPAVLEAAVVGKQDDNGLVKTKAFVVLTDDYTPNEELVSELKNFVKSKLAPHKYPREIQFLPELPKTATGKIQRYKLRD</sequence>
<dbReference type="PANTHER" id="PTHR43352">
    <property type="entry name" value="ACETYL-COA SYNTHETASE"/>
    <property type="match status" value="1"/>
</dbReference>
<organism evidence="4 5">
    <name type="scientific">Vogesella aquatica</name>
    <dbReference type="NCBI Taxonomy" id="2984206"/>
    <lineage>
        <taxon>Bacteria</taxon>
        <taxon>Pseudomonadati</taxon>
        <taxon>Pseudomonadota</taxon>
        <taxon>Betaproteobacteria</taxon>
        <taxon>Neisseriales</taxon>
        <taxon>Chromobacteriaceae</taxon>
        <taxon>Vogesella</taxon>
    </lineage>
</organism>
<comment type="caution">
    <text evidence="4">The sequence shown here is derived from an EMBL/GenBank/DDBJ whole genome shotgun (WGS) entry which is preliminary data.</text>
</comment>
<evidence type="ECO:0000259" key="3">
    <source>
        <dbReference type="Pfam" id="PF13193"/>
    </source>
</evidence>
<keyword evidence="1 4" id="KW-0436">Ligase</keyword>
<dbReference type="Gene3D" id="3.40.50.12820">
    <property type="match status" value="1"/>
</dbReference>
<name>A0ABT5J2J2_9NEIS</name>
<proteinExistence type="predicted"/>
<dbReference type="InterPro" id="IPR025110">
    <property type="entry name" value="AMP-bd_C"/>
</dbReference>
<dbReference type="Gene3D" id="3.30.300.30">
    <property type="match status" value="1"/>
</dbReference>
<evidence type="ECO:0000313" key="4">
    <source>
        <dbReference type="EMBL" id="MDC7718686.1"/>
    </source>
</evidence>
<evidence type="ECO:0000256" key="1">
    <source>
        <dbReference type="ARBA" id="ARBA00022598"/>
    </source>
</evidence>
<dbReference type="Gene3D" id="2.30.38.10">
    <property type="entry name" value="Luciferase, Domain 3"/>
    <property type="match status" value="1"/>
</dbReference>
<dbReference type="NCBIfam" id="TIGR02262">
    <property type="entry name" value="benz_CoA_lig"/>
    <property type="match status" value="1"/>
</dbReference>
<dbReference type="InterPro" id="IPR000873">
    <property type="entry name" value="AMP-dep_synth/lig_dom"/>
</dbReference>
<dbReference type="InterPro" id="IPR045851">
    <property type="entry name" value="AMP-bd_C_sf"/>
</dbReference>
<reference evidence="4 5" key="1">
    <citation type="submission" date="2023-01" db="EMBL/GenBank/DDBJ databases">
        <title>Novel species of the genus Vogesella isolated from rivers.</title>
        <authorList>
            <person name="Lu H."/>
        </authorList>
    </citation>
    <scope>NUCLEOTIDE SEQUENCE [LARGE SCALE GENOMIC DNA]</scope>
    <source>
        <strain evidence="4 5">DC21W</strain>
    </source>
</reference>
<gene>
    <name evidence="4" type="ORF">PQU95_15900</name>
</gene>
<feature type="domain" description="AMP-dependent synthetase/ligase" evidence="2">
    <location>
        <begin position="24"/>
        <end position="381"/>
    </location>
</feature>
<accession>A0ABT5J2J2</accession>
<dbReference type="CDD" id="cd05959">
    <property type="entry name" value="BCL_4HBCL"/>
    <property type="match status" value="1"/>
</dbReference>
<dbReference type="InterPro" id="IPR011957">
    <property type="entry name" value="Benz_CoA_lig"/>
</dbReference>
<keyword evidence="5" id="KW-1185">Reference proteome</keyword>
<evidence type="ECO:0000313" key="5">
    <source>
        <dbReference type="Proteomes" id="UP001219956"/>
    </source>
</evidence>
<dbReference type="GO" id="GO:0016874">
    <property type="term" value="F:ligase activity"/>
    <property type="evidence" value="ECO:0007669"/>
    <property type="project" value="UniProtKB-KW"/>
</dbReference>
<dbReference type="SUPFAM" id="SSF56801">
    <property type="entry name" value="Acetyl-CoA synthetase-like"/>
    <property type="match status" value="1"/>
</dbReference>
<dbReference type="Gene3D" id="3.40.50.980">
    <property type="match status" value="1"/>
</dbReference>
<dbReference type="Proteomes" id="UP001219956">
    <property type="component" value="Unassembled WGS sequence"/>
</dbReference>